<dbReference type="RefSeq" id="WP_377377532.1">
    <property type="nucleotide sequence ID" value="NZ_JBHSSW010000009.1"/>
</dbReference>
<dbReference type="InterPro" id="IPR038444">
    <property type="entry name" value="DUF465_sf"/>
</dbReference>
<evidence type="ECO:0000313" key="3">
    <source>
        <dbReference type="Proteomes" id="UP001596303"/>
    </source>
</evidence>
<sequence length="58" mass="6687">MSLDNHLQQLASRHRKLDEVLQEEMKRPSADTITLSKLKREKLKLKEEIQSLRSSAAG</sequence>
<dbReference type="Gene3D" id="6.10.280.50">
    <property type="match status" value="1"/>
</dbReference>
<keyword evidence="3" id="KW-1185">Reference proteome</keyword>
<gene>
    <name evidence="2" type="ORF">ACFQDM_07505</name>
</gene>
<protein>
    <submittedName>
        <fullName evidence="2">DUF465 domain-containing protein</fullName>
    </submittedName>
</protein>
<name>A0ABW1S8G0_9PROT</name>
<comment type="caution">
    <text evidence="2">The sequence shown here is derived from an EMBL/GenBank/DDBJ whole genome shotgun (WGS) entry which is preliminary data.</text>
</comment>
<proteinExistence type="predicted"/>
<dbReference type="Pfam" id="PF04325">
    <property type="entry name" value="DUF465"/>
    <property type="match status" value="1"/>
</dbReference>
<accession>A0ABW1S8G0</accession>
<feature type="coiled-coil region" evidence="1">
    <location>
        <begin position="7"/>
        <end position="55"/>
    </location>
</feature>
<evidence type="ECO:0000256" key="1">
    <source>
        <dbReference type="SAM" id="Coils"/>
    </source>
</evidence>
<keyword evidence="1" id="KW-0175">Coiled coil</keyword>
<dbReference type="InterPro" id="IPR007420">
    <property type="entry name" value="DUF465"/>
</dbReference>
<dbReference type="Proteomes" id="UP001596303">
    <property type="component" value="Unassembled WGS sequence"/>
</dbReference>
<dbReference type="EMBL" id="JBHSSW010000009">
    <property type="protein sequence ID" value="MFC6197918.1"/>
    <property type="molecule type" value="Genomic_DNA"/>
</dbReference>
<organism evidence="2 3">
    <name type="scientific">Ponticaulis profundi</name>
    <dbReference type="NCBI Taxonomy" id="2665222"/>
    <lineage>
        <taxon>Bacteria</taxon>
        <taxon>Pseudomonadati</taxon>
        <taxon>Pseudomonadota</taxon>
        <taxon>Alphaproteobacteria</taxon>
        <taxon>Hyphomonadales</taxon>
        <taxon>Hyphomonadaceae</taxon>
        <taxon>Ponticaulis</taxon>
    </lineage>
</organism>
<reference evidence="3" key="1">
    <citation type="journal article" date="2019" name="Int. J. Syst. Evol. Microbiol.">
        <title>The Global Catalogue of Microorganisms (GCM) 10K type strain sequencing project: providing services to taxonomists for standard genome sequencing and annotation.</title>
        <authorList>
            <consortium name="The Broad Institute Genomics Platform"/>
            <consortium name="The Broad Institute Genome Sequencing Center for Infectious Disease"/>
            <person name="Wu L."/>
            <person name="Ma J."/>
        </authorList>
    </citation>
    <scope>NUCLEOTIDE SEQUENCE [LARGE SCALE GENOMIC DNA]</scope>
    <source>
        <strain evidence="3">CGMCC-1.15741</strain>
    </source>
</reference>
<evidence type="ECO:0000313" key="2">
    <source>
        <dbReference type="EMBL" id="MFC6197918.1"/>
    </source>
</evidence>